<feature type="chain" id="PRO_5020927209" description="Ig-like domain-containing protein" evidence="1">
    <location>
        <begin position="27"/>
        <end position="353"/>
    </location>
</feature>
<dbReference type="EMBL" id="SNZB01000004">
    <property type="protein sequence ID" value="TDR19564.1"/>
    <property type="molecule type" value="Genomic_DNA"/>
</dbReference>
<protein>
    <recommendedName>
        <fullName evidence="4">Ig-like domain-containing protein</fullName>
    </recommendedName>
</protein>
<dbReference type="OrthoDB" id="10006226at2"/>
<comment type="caution">
    <text evidence="2">The sequence shown here is derived from an EMBL/GenBank/DDBJ whole genome shotgun (WGS) entry which is preliminary data.</text>
</comment>
<accession>A0A4R6XNN0</accession>
<gene>
    <name evidence="2" type="ORF">C8D91_2121</name>
</gene>
<evidence type="ECO:0000256" key="1">
    <source>
        <dbReference type="SAM" id="SignalP"/>
    </source>
</evidence>
<keyword evidence="1" id="KW-0732">Signal</keyword>
<proteinExistence type="predicted"/>
<evidence type="ECO:0000313" key="3">
    <source>
        <dbReference type="Proteomes" id="UP000295724"/>
    </source>
</evidence>
<reference evidence="2 3" key="1">
    <citation type="submission" date="2019-03" db="EMBL/GenBank/DDBJ databases">
        <title>Genomic Encyclopedia of Type Strains, Phase IV (KMG-IV): sequencing the most valuable type-strain genomes for metagenomic binning, comparative biology and taxonomic classification.</title>
        <authorList>
            <person name="Goeker M."/>
        </authorList>
    </citation>
    <scope>NUCLEOTIDE SEQUENCE [LARGE SCALE GENOMIC DNA]</scope>
    <source>
        <strain evidence="2 3">DSM 25488</strain>
    </source>
</reference>
<feature type="signal peptide" evidence="1">
    <location>
        <begin position="1"/>
        <end position="26"/>
    </location>
</feature>
<dbReference type="AlphaFoldDB" id="A0A4R6XNN0"/>
<evidence type="ECO:0008006" key="4">
    <source>
        <dbReference type="Google" id="ProtNLM"/>
    </source>
</evidence>
<name>A0A4R6XNN0_9GAMM</name>
<sequence>MKKEMKKKIPLLLILSGLSGSAWVSASETIAANKEEQQSIHGGVFDTTSDVLAGTNGNNQVLLKDSSGKVRVIGEGAVGSSNSALEKLTILVDRTPPVITFQWLNAMEQADEVIIGPKSEVNIAVNEAQLKQITIDDQILNVPGMTQRIKFNLAAKSLQVLAEDEFGNVSQSKLVLKPDFESPSITWDLTAPAIKKGGQWFAGKQADLVLSATDNVAMGTVHLNQQAVDWIDHPLSVNEGDELQVTDALGNVTTEKLAWQVDSMAPTVVVTVENEKQAATKRFSVRVNELIDLTTMDLGVGVKLQKYKGKSRKWLPLPKKFRFTSKGNYRIKVISEDQVGNTLETTLKFKVKR</sequence>
<dbReference type="Proteomes" id="UP000295724">
    <property type="component" value="Unassembled WGS sequence"/>
</dbReference>
<keyword evidence="3" id="KW-1185">Reference proteome</keyword>
<organism evidence="2 3">
    <name type="scientific">Marinicella litoralis</name>
    <dbReference type="NCBI Taxonomy" id="644220"/>
    <lineage>
        <taxon>Bacteria</taxon>
        <taxon>Pseudomonadati</taxon>
        <taxon>Pseudomonadota</taxon>
        <taxon>Gammaproteobacteria</taxon>
        <taxon>Lysobacterales</taxon>
        <taxon>Marinicellaceae</taxon>
        <taxon>Marinicella</taxon>
    </lineage>
</organism>
<evidence type="ECO:0000313" key="2">
    <source>
        <dbReference type="EMBL" id="TDR19564.1"/>
    </source>
</evidence>